<sequence length="56" mass="6317">MIVIIISMNPLANYFVGKGLTVKDSGLIPIIVISSYSIGYFSFWLQQKDKEIHAKQ</sequence>
<keyword evidence="1" id="KW-1133">Transmembrane helix</keyword>
<evidence type="ECO:0000313" key="3">
    <source>
        <dbReference type="Proteomes" id="UP000600247"/>
    </source>
</evidence>
<name>A0A917HPA2_9BACL</name>
<accession>A0A917HPA2</accession>
<proteinExistence type="predicted"/>
<keyword evidence="1" id="KW-0472">Membrane</keyword>
<comment type="caution">
    <text evidence="2">The sequence shown here is derived from an EMBL/GenBank/DDBJ whole genome shotgun (WGS) entry which is preliminary data.</text>
</comment>
<organism evidence="2 3">
    <name type="scientific">Paenibacillus radicis</name>
    <name type="common">ex Gao et al. 2016</name>
    <dbReference type="NCBI Taxonomy" id="1737354"/>
    <lineage>
        <taxon>Bacteria</taxon>
        <taxon>Bacillati</taxon>
        <taxon>Bacillota</taxon>
        <taxon>Bacilli</taxon>
        <taxon>Bacillales</taxon>
        <taxon>Paenibacillaceae</taxon>
        <taxon>Paenibacillus</taxon>
    </lineage>
</organism>
<dbReference type="Proteomes" id="UP000600247">
    <property type="component" value="Unassembled WGS sequence"/>
</dbReference>
<gene>
    <name evidence="2" type="ORF">GCM10010918_50360</name>
</gene>
<dbReference type="AlphaFoldDB" id="A0A917HPA2"/>
<reference evidence="2 3" key="1">
    <citation type="journal article" date="2014" name="Int. J. Syst. Evol. Microbiol.">
        <title>Complete genome sequence of Corynebacterium casei LMG S-19264T (=DSM 44701T), isolated from a smear-ripened cheese.</title>
        <authorList>
            <consortium name="US DOE Joint Genome Institute (JGI-PGF)"/>
            <person name="Walter F."/>
            <person name="Albersmeier A."/>
            <person name="Kalinowski J."/>
            <person name="Ruckert C."/>
        </authorList>
    </citation>
    <scope>NUCLEOTIDE SEQUENCE [LARGE SCALE GENOMIC DNA]</scope>
    <source>
        <strain evidence="2 3">CGMCC 1.15286</strain>
    </source>
</reference>
<protein>
    <submittedName>
        <fullName evidence="2">Uncharacterized protein</fullName>
    </submittedName>
</protein>
<dbReference type="EMBL" id="BMHY01000016">
    <property type="protein sequence ID" value="GGG86134.1"/>
    <property type="molecule type" value="Genomic_DNA"/>
</dbReference>
<evidence type="ECO:0000313" key="2">
    <source>
        <dbReference type="EMBL" id="GGG86134.1"/>
    </source>
</evidence>
<keyword evidence="3" id="KW-1185">Reference proteome</keyword>
<evidence type="ECO:0000256" key="1">
    <source>
        <dbReference type="SAM" id="Phobius"/>
    </source>
</evidence>
<keyword evidence="1" id="KW-0812">Transmembrane</keyword>
<feature type="transmembrane region" description="Helical" evidence="1">
    <location>
        <begin position="26"/>
        <end position="45"/>
    </location>
</feature>